<accession>A0A9W8ATQ2</accession>
<dbReference type="Proteomes" id="UP001150925">
    <property type="component" value="Unassembled WGS sequence"/>
</dbReference>
<dbReference type="PANTHER" id="PTHR20974:SF0">
    <property type="entry name" value="UPF0585 PROTEIN CG18661"/>
    <property type="match status" value="1"/>
</dbReference>
<evidence type="ECO:0008006" key="4">
    <source>
        <dbReference type="Google" id="ProtNLM"/>
    </source>
</evidence>
<name>A0A9W8ATQ2_9FUNG</name>
<dbReference type="SUPFAM" id="SSF53335">
    <property type="entry name" value="S-adenosyl-L-methionine-dependent methyltransferases"/>
    <property type="match status" value="1"/>
</dbReference>
<evidence type="ECO:0000313" key="2">
    <source>
        <dbReference type="EMBL" id="KAJ1966258.1"/>
    </source>
</evidence>
<dbReference type="EMBL" id="JANBPY010000528">
    <property type="protein sequence ID" value="KAJ1966258.1"/>
    <property type="molecule type" value="Genomic_DNA"/>
</dbReference>
<dbReference type="PANTHER" id="PTHR20974">
    <property type="entry name" value="UPF0585 PROTEIN CG18661"/>
    <property type="match status" value="1"/>
</dbReference>
<comment type="similarity">
    <text evidence="1">Belongs to the UPF0585 family.</text>
</comment>
<protein>
    <recommendedName>
        <fullName evidence="4">SAM-dependent methyltransferase</fullName>
    </recommendedName>
</protein>
<dbReference type="OrthoDB" id="10258744at2759"/>
<dbReference type="Gene3D" id="3.40.50.150">
    <property type="entry name" value="Vaccinia Virus protein VP39"/>
    <property type="match status" value="1"/>
</dbReference>
<dbReference type="InterPro" id="IPR010342">
    <property type="entry name" value="DUF938"/>
</dbReference>
<dbReference type="Pfam" id="PF06080">
    <property type="entry name" value="DUF938"/>
    <property type="match status" value="1"/>
</dbReference>
<evidence type="ECO:0000256" key="1">
    <source>
        <dbReference type="ARBA" id="ARBA00008308"/>
    </source>
</evidence>
<sequence length="202" mass="22704">MEVYPAADRNKHVIFEQLAPLFQSASHVLEVCSGTGQHITYFASRFPDVIFHPTELDTNLFNSIQAYINHAQLSNVHSPQRLDVRVAQDWKALDCPRCQVVVTTNLLHISPWEATVGLFTGAANLLVPHGHLCIYGAFKKDGQFTTVSNQKFDASLRRSDSSWGLRDIHDVAQVASTKGFQLVKTVDMPANNFMLFFRKESE</sequence>
<organism evidence="2 3">
    <name type="scientific">Dispira parvispora</name>
    <dbReference type="NCBI Taxonomy" id="1520584"/>
    <lineage>
        <taxon>Eukaryota</taxon>
        <taxon>Fungi</taxon>
        <taxon>Fungi incertae sedis</taxon>
        <taxon>Zoopagomycota</taxon>
        <taxon>Kickxellomycotina</taxon>
        <taxon>Dimargaritomycetes</taxon>
        <taxon>Dimargaritales</taxon>
        <taxon>Dimargaritaceae</taxon>
        <taxon>Dispira</taxon>
    </lineage>
</organism>
<reference evidence="2" key="1">
    <citation type="submission" date="2022-07" db="EMBL/GenBank/DDBJ databases">
        <title>Phylogenomic reconstructions and comparative analyses of Kickxellomycotina fungi.</title>
        <authorList>
            <person name="Reynolds N.K."/>
            <person name="Stajich J.E."/>
            <person name="Barry K."/>
            <person name="Grigoriev I.V."/>
            <person name="Crous P."/>
            <person name="Smith M.E."/>
        </authorList>
    </citation>
    <scope>NUCLEOTIDE SEQUENCE</scope>
    <source>
        <strain evidence="2">RSA 1196</strain>
    </source>
</reference>
<evidence type="ECO:0000313" key="3">
    <source>
        <dbReference type="Proteomes" id="UP001150925"/>
    </source>
</evidence>
<comment type="caution">
    <text evidence="2">The sequence shown here is derived from an EMBL/GenBank/DDBJ whole genome shotgun (WGS) entry which is preliminary data.</text>
</comment>
<dbReference type="AlphaFoldDB" id="A0A9W8ATQ2"/>
<keyword evidence="3" id="KW-1185">Reference proteome</keyword>
<proteinExistence type="inferred from homology"/>
<gene>
    <name evidence="2" type="ORF">IWQ62_002472</name>
</gene>
<dbReference type="InterPro" id="IPR029063">
    <property type="entry name" value="SAM-dependent_MTases_sf"/>
</dbReference>